<dbReference type="AlphaFoldDB" id="A0A2N0BPT3"/>
<dbReference type="OrthoDB" id="329868at2"/>
<keyword evidence="1" id="KW-0812">Transmembrane</keyword>
<protein>
    <submittedName>
        <fullName evidence="2">Uncharacterized protein</fullName>
    </submittedName>
</protein>
<keyword evidence="1" id="KW-1133">Transmembrane helix</keyword>
<dbReference type="EMBL" id="NPEF01000043">
    <property type="protein sequence ID" value="PJZ93790.1"/>
    <property type="molecule type" value="Genomic_DNA"/>
</dbReference>
<feature type="transmembrane region" description="Helical" evidence="1">
    <location>
        <begin position="12"/>
        <end position="34"/>
    </location>
</feature>
<organism evidence="2">
    <name type="scientific">Leptospira ellisii</name>
    <dbReference type="NCBI Taxonomy" id="2023197"/>
    <lineage>
        <taxon>Bacteria</taxon>
        <taxon>Pseudomonadati</taxon>
        <taxon>Spirochaetota</taxon>
        <taxon>Spirochaetia</taxon>
        <taxon>Leptospirales</taxon>
        <taxon>Leptospiraceae</taxon>
        <taxon>Leptospira</taxon>
    </lineage>
</organism>
<reference evidence="2" key="1">
    <citation type="submission" date="2017-07" db="EMBL/GenBank/DDBJ databases">
        <title>Leptospira spp. isolated from tropical soils.</title>
        <authorList>
            <person name="Thibeaux R."/>
            <person name="Iraola G."/>
            <person name="Ferres I."/>
            <person name="Bierque E."/>
            <person name="Girault D."/>
            <person name="Soupe-Gilbert M.-E."/>
            <person name="Picardeau M."/>
            <person name="Goarant C."/>
        </authorList>
    </citation>
    <scope>NUCLEOTIDE SEQUENCE [LARGE SCALE GENOMIC DNA]</scope>
    <source>
        <strain evidence="2">ATI7-C-A5</strain>
    </source>
</reference>
<feature type="transmembrane region" description="Helical" evidence="1">
    <location>
        <begin position="88"/>
        <end position="105"/>
    </location>
</feature>
<name>A0A2N0BPT3_9LEPT</name>
<keyword evidence="1" id="KW-0472">Membrane</keyword>
<feature type="transmembrane region" description="Helical" evidence="1">
    <location>
        <begin position="54"/>
        <end position="76"/>
    </location>
</feature>
<evidence type="ECO:0000256" key="1">
    <source>
        <dbReference type="SAM" id="Phobius"/>
    </source>
</evidence>
<gene>
    <name evidence="2" type="ORF">CH379_05965</name>
</gene>
<evidence type="ECO:0000313" key="2">
    <source>
        <dbReference type="EMBL" id="PJZ93790.1"/>
    </source>
</evidence>
<accession>A0A2N0BB71</accession>
<accession>A0A2N0BPT3</accession>
<proteinExistence type="predicted"/>
<sequence length="144" mass="16109">MSDVSGKIKYGCLWGMLTPFITFFASVGITVFFLKDDYGRAVSIADWLVLAGKHLLLFGGIVVAFVLALIVGIWFSIKDSKPMETIRIFWPVLVILIYWIAPNLLPGPVDDSVVTLGVGLYQIYRYFKERNSPPEDGRPDVFSS</sequence>
<comment type="caution">
    <text evidence="2">The sequence shown here is derived from an EMBL/GenBank/DDBJ whole genome shotgun (WGS) entry which is preliminary data.</text>
</comment>